<feature type="transmembrane region" description="Helical" evidence="1">
    <location>
        <begin position="118"/>
        <end position="151"/>
    </location>
</feature>
<keyword evidence="1" id="KW-0812">Transmembrane</keyword>
<feature type="transmembrane region" description="Helical" evidence="1">
    <location>
        <begin position="203"/>
        <end position="224"/>
    </location>
</feature>
<dbReference type="EMBL" id="BAAALD010000014">
    <property type="protein sequence ID" value="GAA1078792.1"/>
    <property type="molecule type" value="Genomic_DNA"/>
</dbReference>
<feature type="transmembrane region" description="Helical" evidence="1">
    <location>
        <begin position="314"/>
        <end position="335"/>
    </location>
</feature>
<evidence type="ECO:0000313" key="3">
    <source>
        <dbReference type="Proteomes" id="UP001499987"/>
    </source>
</evidence>
<dbReference type="Proteomes" id="UP001499987">
    <property type="component" value="Unassembled WGS sequence"/>
</dbReference>
<proteinExistence type="predicted"/>
<keyword evidence="1" id="KW-1133">Transmembrane helix</keyword>
<comment type="caution">
    <text evidence="2">The sequence shown here is derived from an EMBL/GenBank/DDBJ whole genome shotgun (WGS) entry which is preliminary data.</text>
</comment>
<organism evidence="2 3">
    <name type="scientific">Kitasatospora arboriphila</name>
    <dbReference type="NCBI Taxonomy" id="258052"/>
    <lineage>
        <taxon>Bacteria</taxon>
        <taxon>Bacillati</taxon>
        <taxon>Actinomycetota</taxon>
        <taxon>Actinomycetes</taxon>
        <taxon>Kitasatosporales</taxon>
        <taxon>Streptomycetaceae</taxon>
        <taxon>Kitasatospora</taxon>
    </lineage>
</organism>
<reference evidence="3" key="1">
    <citation type="journal article" date="2019" name="Int. J. Syst. Evol. Microbiol.">
        <title>The Global Catalogue of Microorganisms (GCM) 10K type strain sequencing project: providing services to taxonomists for standard genome sequencing and annotation.</title>
        <authorList>
            <consortium name="The Broad Institute Genomics Platform"/>
            <consortium name="The Broad Institute Genome Sequencing Center for Infectious Disease"/>
            <person name="Wu L."/>
            <person name="Ma J."/>
        </authorList>
    </citation>
    <scope>NUCLEOTIDE SEQUENCE [LARGE SCALE GENOMIC DNA]</scope>
    <source>
        <strain evidence="3">JCM 13002</strain>
    </source>
</reference>
<feature type="transmembrane region" description="Helical" evidence="1">
    <location>
        <begin position="53"/>
        <end position="70"/>
    </location>
</feature>
<evidence type="ECO:0000313" key="2">
    <source>
        <dbReference type="EMBL" id="GAA1078792.1"/>
    </source>
</evidence>
<evidence type="ECO:0000256" key="1">
    <source>
        <dbReference type="SAM" id="Phobius"/>
    </source>
</evidence>
<feature type="transmembrane region" description="Helical" evidence="1">
    <location>
        <begin position="28"/>
        <end position="46"/>
    </location>
</feature>
<keyword evidence="3" id="KW-1185">Reference proteome</keyword>
<gene>
    <name evidence="2" type="ORF">GCM10009663_21090</name>
</gene>
<feature type="transmembrane region" description="Helical" evidence="1">
    <location>
        <begin position="76"/>
        <end position="98"/>
    </location>
</feature>
<evidence type="ECO:0008006" key="4">
    <source>
        <dbReference type="Google" id="ProtNLM"/>
    </source>
</evidence>
<dbReference type="RefSeq" id="WP_344623254.1">
    <property type="nucleotide sequence ID" value="NZ_BAAALD010000014.1"/>
</dbReference>
<accession>A0ABP4E1B2</accession>
<protein>
    <recommendedName>
        <fullName evidence="4">ABC transporter permease</fullName>
    </recommendedName>
</protein>
<sequence length="340" mass="34249">MSALPFHVLPFHALSYEVRRLRGLRSTWLIAAAVLSVGAAVAAVAARQQAPGPLSAAAGLQAVAAVVPLVPLPVAAVVPLVPLPVAALGVCLLGALSYAHEVGHPGLPASRVALSRRVALILAKLTAIGGAGLLLTAVTVLVNTAVLWLALPAGVDAGALLPGATPAPAAHQETVVAPAWTASPAWGTALGWETALAAVGRPFGVFAAVVVLAGWAGLVATSLVRQAAAGLVLVAAVAVPGELFAGLLLRRSGGGVDGFGGPAVVQGLQILPGLRLLRPLPTLKTLLPLHDGLERLRVRDGRAVAEVLHLPLPLLLALLLVPPALGLAAAVALQLRRREL</sequence>
<keyword evidence="1" id="KW-0472">Membrane</keyword>
<name>A0ABP4E1B2_9ACTN</name>
<feature type="transmembrane region" description="Helical" evidence="1">
    <location>
        <begin position="231"/>
        <end position="249"/>
    </location>
</feature>